<comment type="caution">
    <text evidence="1">The sequence shown here is derived from an EMBL/GenBank/DDBJ whole genome shotgun (WGS) entry which is preliminary data.</text>
</comment>
<organism evidence="1 2">
    <name type="scientific">Rhodopseudomonas palustris</name>
    <dbReference type="NCBI Taxonomy" id="1076"/>
    <lineage>
        <taxon>Bacteria</taxon>
        <taxon>Pseudomonadati</taxon>
        <taxon>Pseudomonadota</taxon>
        <taxon>Alphaproteobacteria</taxon>
        <taxon>Hyphomicrobiales</taxon>
        <taxon>Nitrobacteraceae</taxon>
        <taxon>Rhodopseudomonas</taxon>
    </lineage>
</organism>
<gene>
    <name evidence="1" type="ORF">HZA66_16340</name>
</gene>
<dbReference type="EMBL" id="JACRJB010000049">
    <property type="protein sequence ID" value="MBI5131010.1"/>
    <property type="molecule type" value="Genomic_DNA"/>
</dbReference>
<reference evidence="1" key="1">
    <citation type="submission" date="2020-07" db="EMBL/GenBank/DDBJ databases">
        <title>Huge and variable diversity of episymbiotic CPR bacteria and DPANN archaea in groundwater ecosystems.</title>
        <authorList>
            <person name="He C.Y."/>
            <person name="Keren R."/>
            <person name="Whittaker M."/>
            <person name="Farag I.F."/>
            <person name="Doudna J."/>
            <person name="Cate J.H.D."/>
            <person name="Banfield J.F."/>
        </authorList>
    </citation>
    <scope>NUCLEOTIDE SEQUENCE</scope>
    <source>
        <strain evidence="1">NC_groundwater_1818_Pr3_B-0.1um_66_35</strain>
    </source>
</reference>
<name>A0A933RZJ5_RHOPL</name>
<dbReference type="AlphaFoldDB" id="A0A933RZJ5"/>
<sequence>MTSISNQLPGYAQYGAAYARTAGAQTSLANILNGTSDDVLPGASSNAATNLTLSAAAKAQLANATAAKDFSAVISDSRAALDKLYKAANVSAPYDAGGKPTIDLSTLDRRALYAVASNGGGKFTEAEQNLAVVTRIAGFNAALSPAAQTAQLTGDVGIVYKAAAAYLDQASTEEQATATWKAERAAIEKGLTATANDPSHIPSGITDDPVAAYLAKYPSGSGTTTATQDFGSVAKSARAALDAQAKAASAAGKELVYDPGRKVGQQADLSALSNRDLSAISLNKDNLFSNQETFAAKRELDSRNRASILTALKQSQTSGNPADFSLGLLNTYSGMSAEERTATNWTPAFRDHAVQSYKSTTRLLSMLKSS</sequence>
<evidence type="ECO:0000313" key="1">
    <source>
        <dbReference type="EMBL" id="MBI5131010.1"/>
    </source>
</evidence>
<accession>A0A933RZJ5</accession>
<protein>
    <submittedName>
        <fullName evidence="1">Uncharacterized protein</fullName>
    </submittedName>
</protein>
<evidence type="ECO:0000313" key="2">
    <source>
        <dbReference type="Proteomes" id="UP000782519"/>
    </source>
</evidence>
<proteinExistence type="predicted"/>
<dbReference type="Proteomes" id="UP000782519">
    <property type="component" value="Unassembled WGS sequence"/>
</dbReference>